<evidence type="ECO:0000256" key="3">
    <source>
        <dbReference type="ARBA" id="ARBA00022741"/>
    </source>
</evidence>
<dbReference type="GO" id="GO:0005886">
    <property type="term" value="C:plasma membrane"/>
    <property type="evidence" value="ECO:0007669"/>
    <property type="project" value="UniProtKB-SubCell"/>
</dbReference>
<dbReference type="InterPro" id="IPR017871">
    <property type="entry name" value="ABC_transporter-like_CS"/>
</dbReference>
<dbReference type="Gene3D" id="1.20.1560.10">
    <property type="entry name" value="ABC transporter type 1, transmembrane domain"/>
    <property type="match status" value="1"/>
</dbReference>
<dbReference type="InterPro" id="IPR003439">
    <property type="entry name" value="ABC_transporter-like_ATP-bd"/>
</dbReference>
<dbReference type="InterPro" id="IPR011527">
    <property type="entry name" value="ABC1_TM_dom"/>
</dbReference>
<dbReference type="InterPro" id="IPR003593">
    <property type="entry name" value="AAA+_ATPase"/>
</dbReference>
<dbReference type="SMART" id="SM00382">
    <property type="entry name" value="AAA"/>
    <property type="match status" value="1"/>
</dbReference>
<dbReference type="SUPFAM" id="SSF90123">
    <property type="entry name" value="ABC transporter transmembrane region"/>
    <property type="match status" value="1"/>
</dbReference>
<accession>A0A918F8U1</accession>
<sequence>MLPSLGVLLRLAWGASRRPLLLASVLEPLGFAVAVVTSVALKWIVDLIAHGAGWTLIGAACAYVLSISVMFLLQGAGARQRMTLAEETGSALETLVTRAASGVGLSDLERPEFQQRLEHYQQQRERLSRGPGQMVLLVAQALRFFLTVGLLAWAHPLLLLLVLFGVAPTLSARWNARLLAEAEQRSVAAQREARSLVNTIGADHARAEAQLYALEEPLRQRLEGLLSSAGLNLERARLRAVWRTLLGWTVFGTGFGAAVALMVQRAALGEATAGDVVLVISLASVVWGQIGALVSMVTELGQLQRAGGHLLWLEQKWQAVSHTDAGAGVLPAQLSSALTLEHVSFRYPDAAHATLNDVSLELKPGEVVVVVGENGAGKSTLVDLLLGLYTPTSGRILLDGLPIGPAHREAWWTRCTATLQHHTRFELTLGEGVGIGHLPDLHSPGAVRQALALAGVPHPEALNAGGLEARLGASWGAALSGGQWQKVAVARGMMRPAPLLSVLDEPASALDADAETRLNTALIEAARRRGKSGTVTVIVSHRLSLAARADRIVVLEDGQLREQGRHHDLLAQRGLYSELYRLQQARHQL</sequence>
<organism evidence="10 11">
    <name type="scientific">Deinococcus ruber</name>
    <dbReference type="NCBI Taxonomy" id="1848197"/>
    <lineage>
        <taxon>Bacteria</taxon>
        <taxon>Thermotogati</taxon>
        <taxon>Deinococcota</taxon>
        <taxon>Deinococci</taxon>
        <taxon>Deinococcales</taxon>
        <taxon>Deinococcaceae</taxon>
        <taxon>Deinococcus</taxon>
    </lineage>
</organism>
<dbReference type="SUPFAM" id="SSF52540">
    <property type="entry name" value="P-loop containing nucleoside triphosphate hydrolases"/>
    <property type="match status" value="1"/>
</dbReference>
<keyword evidence="6 7" id="KW-0472">Membrane</keyword>
<comment type="caution">
    <text evidence="10">The sequence shown here is derived from an EMBL/GenBank/DDBJ whole genome shotgun (WGS) entry which is preliminary data.</text>
</comment>
<dbReference type="InterPro" id="IPR039421">
    <property type="entry name" value="Type_1_exporter"/>
</dbReference>
<dbReference type="GO" id="GO:0005524">
    <property type="term" value="F:ATP binding"/>
    <property type="evidence" value="ECO:0007669"/>
    <property type="project" value="UniProtKB-KW"/>
</dbReference>
<gene>
    <name evidence="10" type="ORF">GCM10008957_35700</name>
</gene>
<dbReference type="PANTHER" id="PTHR24221:SF646">
    <property type="entry name" value="HAEMOLYSIN SECRETION ATP-BINDING PROTEIN"/>
    <property type="match status" value="1"/>
</dbReference>
<dbReference type="CDD" id="cd03228">
    <property type="entry name" value="ABCC_MRP_Like"/>
    <property type="match status" value="1"/>
</dbReference>
<evidence type="ECO:0000256" key="7">
    <source>
        <dbReference type="SAM" id="Phobius"/>
    </source>
</evidence>
<dbReference type="GO" id="GO:0140359">
    <property type="term" value="F:ABC-type transporter activity"/>
    <property type="evidence" value="ECO:0007669"/>
    <property type="project" value="InterPro"/>
</dbReference>
<evidence type="ECO:0000313" key="11">
    <source>
        <dbReference type="Proteomes" id="UP000603865"/>
    </source>
</evidence>
<evidence type="ECO:0000256" key="6">
    <source>
        <dbReference type="ARBA" id="ARBA00023136"/>
    </source>
</evidence>
<dbReference type="Proteomes" id="UP000603865">
    <property type="component" value="Unassembled WGS sequence"/>
</dbReference>
<protein>
    <submittedName>
        <fullName evidence="10">ABC transporter permease</fullName>
    </submittedName>
</protein>
<evidence type="ECO:0000256" key="4">
    <source>
        <dbReference type="ARBA" id="ARBA00022840"/>
    </source>
</evidence>
<feature type="domain" description="ABC transporter" evidence="8">
    <location>
        <begin position="338"/>
        <end position="582"/>
    </location>
</feature>
<dbReference type="EMBL" id="BMQL01000024">
    <property type="protein sequence ID" value="GGR20148.1"/>
    <property type="molecule type" value="Genomic_DNA"/>
</dbReference>
<feature type="transmembrane region" description="Helical" evidence="7">
    <location>
        <begin position="245"/>
        <end position="264"/>
    </location>
</feature>
<dbReference type="PROSITE" id="PS00211">
    <property type="entry name" value="ABC_TRANSPORTER_1"/>
    <property type="match status" value="1"/>
</dbReference>
<dbReference type="InterPro" id="IPR036640">
    <property type="entry name" value="ABC1_TM_sf"/>
</dbReference>
<evidence type="ECO:0000256" key="2">
    <source>
        <dbReference type="ARBA" id="ARBA00022692"/>
    </source>
</evidence>
<feature type="transmembrane region" description="Helical" evidence="7">
    <location>
        <begin position="20"/>
        <end position="45"/>
    </location>
</feature>
<evidence type="ECO:0000313" key="10">
    <source>
        <dbReference type="EMBL" id="GGR20148.1"/>
    </source>
</evidence>
<dbReference type="Gene3D" id="3.40.50.300">
    <property type="entry name" value="P-loop containing nucleotide triphosphate hydrolases"/>
    <property type="match status" value="1"/>
</dbReference>
<dbReference type="GO" id="GO:0034040">
    <property type="term" value="F:ATPase-coupled lipid transmembrane transporter activity"/>
    <property type="evidence" value="ECO:0007669"/>
    <property type="project" value="TreeGrafter"/>
</dbReference>
<evidence type="ECO:0000256" key="1">
    <source>
        <dbReference type="ARBA" id="ARBA00004651"/>
    </source>
</evidence>
<dbReference type="AlphaFoldDB" id="A0A918F8U1"/>
<dbReference type="PROSITE" id="PS50929">
    <property type="entry name" value="ABC_TM1F"/>
    <property type="match status" value="1"/>
</dbReference>
<dbReference type="PANTHER" id="PTHR24221">
    <property type="entry name" value="ATP-BINDING CASSETTE SUB-FAMILY B"/>
    <property type="match status" value="1"/>
</dbReference>
<keyword evidence="5 7" id="KW-1133">Transmembrane helix</keyword>
<dbReference type="GO" id="GO:0016887">
    <property type="term" value="F:ATP hydrolysis activity"/>
    <property type="evidence" value="ECO:0007669"/>
    <property type="project" value="InterPro"/>
</dbReference>
<evidence type="ECO:0000259" key="9">
    <source>
        <dbReference type="PROSITE" id="PS50929"/>
    </source>
</evidence>
<keyword evidence="3" id="KW-0547">Nucleotide-binding</keyword>
<evidence type="ECO:0000256" key="5">
    <source>
        <dbReference type="ARBA" id="ARBA00022989"/>
    </source>
</evidence>
<comment type="subcellular location">
    <subcellularLocation>
        <location evidence="1">Cell membrane</location>
        <topology evidence="1">Multi-pass membrane protein</topology>
    </subcellularLocation>
</comment>
<keyword evidence="2 7" id="KW-0812">Transmembrane</keyword>
<keyword evidence="4" id="KW-0067">ATP-binding</keyword>
<feature type="domain" description="ABC transmembrane type-1" evidence="9">
    <location>
        <begin position="29"/>
        <end position="302"/>
    </location>
</feature>
<dbReference type="Pfam" id="PF00005">
    <property type="entry name" value="ABC_tran"/>
    <property type="match status" value="1"/>
</dbReference>
<name>A0A918F8U1_9DEIO</name>
<dbReference type="InterPro" id="IPR027417">
    <property type="entry name" value="P-loop_NTPase"/>
</dbReference>
<keyword evidence="11" id="KW-1185">Reference proteome</keyword>
<reference evidence="10" key="1">
    <citation type="journal article" date="2014" name="Int. J. Syst. Evol. Microbiol.">
        <title>Complete genome sequence of Corynebacterium casei LMG S-19264T (=DSM 44701T), isolated from a smear-ripened cheese.</title>
        <authorList>
            <consortium name="US DOE Joint Genome Institute (JGI-PGF)"/>
            <person name="Walter F."/>
            <person name="Albersmeier A."/>
            <person name="Kalinowski J."/>
            <person name="Ruckert C."/>
        </authorList>
    </citation>
    <scope>NUCLEOTIDE SEQUENCE</scope>
    <source>
        <strain evidence="10">JCM 31311</strain>
    </source>
</reference>
<dbReference type="PROSITE" id="PS50893">
    <property type="entry name" value="ABC_TRANSPORTER_2"/>
    <property type="match status" value="1"/>
</dbReference>
<evidence type="ECO:0000259" key="8">
    <source>
        <dbReference type="PROSITE" id="PS50893"/>
    </source>
</evidence>
<proteinExistence type="predicted"/>
<feature type="transmembrane region" description="Helical" evidence="7">
    <location>
        <begin position="51"/>
        <end position="73"/>
    </location>
</feature>
<reference evidence="10" key="2">
    <citation type="submission" date="2020-09" db="EMBL/GenBank/DDBJ databases">
        <authorList>
            <person name="Sun Q."/>
            <person name="Ohkuma M."/>
        </authorList>
    </citation>
    <scope>NUCLEOTIDE SEQUENCE</scope>
    <source>
        <strain evidence="10">JCM 31311</strain>
    </source>
</reference>
<feature type="transmembrane region" description="Helical" evidence="7">
    <location>
        <begin position="276"/>
        <end position="297"/>
    </location>
</feature>